<proteinExistence type="predicted"/>
<protein>
    <recommendedName>
        <fullName evidence="5">DUF7593 domain-containing protein</fullName>
    </recommendedName>
</protein>
<dbReference type="GO" id="GO:0085020">
    <property type="term" value="P:protein K6-linked ubiquitination"/>
    <property type="evidence" value="ECO:0007669"/>
    <property type="project" value="TreeGrafter"/>
</dbReference>
<keyword evidence="2 3" id="KW-0040">ANK repeat</keyword>
<evidence type="ECO:0000256" key="3">
    <source>
        <dbReference type="PROSITE-ProRule" id="PRU00023"/>
    </source>
</evidence>
<feature type="compositionally biased region" description="Basic and acidic residues" evidence="4">
    <location>
        <begin position="1537"/>
        <end position="1552"/>
    </location>
</feature>
<feature type="compositionally biased region" description="Low complexity" evidence="4">
    <location>
        <begin position="619"/>
        <end position="632"/>
    </location>
</feature>
<evidence type="ECO:0000313" key="6">
    <source>
        <dbReference type="EMBL" id="KAG0325367.1"/>
    </source>
</evidence>
<feature type="region of interest" description="Disordered" evidence="4">
    <location>
        <begin position="916"/>
        <end position="986"/>
    </location>
</feature>
<feature type="repeat" description="ANK" evidence="3">
    <location>
        <begin position="535"/>
        <end position="567"/>
    </location>
</feature>
<feature type="repeat" description="ANK" evidence="3">
    <location>
        <begin position="469"/>
        <end position="501"/>
    </location>
</feature>
<feature type="region of interest" description="Disordered" evidence="4">
    <location>
        <begin position="1020"/>
        <end position="1103"/>
    </location>
</feature>
<feature type="compositionally biased region" description="Low complexity" evidence="4">
    <location>
        <begin position="1555"/>
        <end position="1571"/>
    </location>
</feature>
<keyword evidence="1" id="KW-0677">Repeat</keyword>
<feature type="compositionally biased region" description="Polar residues" evidence="4">
    <location>
        <begin position="1020"/>
        <end position="1029"/>
    </location>
</feature>
<dbReference type="PANTHER" id="PTHR24171:SF8">
    <property type="entry name" value="BRCA1-ASSOCIATED RING DOMAIN PROTEIN 1"/>
    <property type="match status" value="1"/>
</dbReference>
<feature type="repeat" description="ANK" evidence="3">
    <location>
        <begin position="502"/>
        <end position="534"/>
    </location>
</feature>
<sequence>MSNGNKMSGSLFSYPGSESATSSTKESGSSGIINDTMTDSSVAGTTAIKATSIAAATPATGVAASSLPLTSPHVDQHSRRSKQPESKPENKSNITAIDNIPADKPSATTSETILPAVKHDTGNSKVPSSSTSKTTSSTSSQSSRSTTAAADLIEGALSDFDGSDLSDLSSASSASGSDGELEKDVNEDSSVDGSADSDESKDDDEDDSSTSDDSDSHSRSTSKNSKGFRNKNATRHKNSRRIQSDSSDGEQEPTVLKRKPGRPPKLKPHPARARVIQSPTSPMSPTFSSARITKFGNGVQQDTDLELAGAQTASNESQPRKKTKQPDFTNVSKRDRSGRTQLFKYTALGDLETCQKLIEAGAQVNDRDNADWTPLHEACVTGHEKVAELLIRHHAEVNARGGHLDTPLHDAAQNGHVEVVKLLLAHGANVLAKNAKGVIPIDVTDDKEVTELLQRRQTLINMLTGKNQAGQTLLHRACSSGSYNNVVDLLNQGADMNARDHAQWTPLHEAALEGHTKIVEVLLSRGADPNAQGHGNDTALHDSAQNEHEDVVRLLLEYGADPDFKNAKGERSCDVTDNEDILELLKTGDRGTKKAIPHSTGLMTASSSSLSSLSSQVSKLSASSNNSKAGSKATRRKEGSDDINMSDDGRSASEERPTQMSRDDRKMQQLLSTIRMQEQMEERKKAKKRRPKQVSDDDGDDVRHTTKPARSSTLWKQPHSKSHHSSSKSASKGSSKVRSKRRSSRSEELDDESDSDSEPSLKPRLGRRSVQRSTGDRFRIDHRFKDPLGRTQLHQWAESGDIEMVGTLLEGGAERDPKDHLGLTPLHLAAKAGNTEVLVLLLAYGCNVNAQDLEKSTALHESVRNHHTEAVRLLLQNNALVCLRDSKQRMCSDLVSPNDVEIRSLLKAAADQVELKAKERSKKRLSQSIESYGSPKSKERKTSRHSDSDEPVRSRKKDSEHRREGGEKHHSRNSSSSGILSKATSMPSIASSQLHLTSSDNLASVGATGVSAGAWKYGNSELNGDNSMTPLKKQRLHSRHLSTSGTATSLLEGDNDIDMKTSGSSKKRRESDRHGDGYGGKVKIKKEREDDSQHLRTSSLSNKAEDLRRVASLPSFLKDNRSSSSGSPVNGASNAASKSSRHGPKTSLSSSRPSSALGMMTESSIASISPPLTETSSSPPPTSAQALAAQEMEVQRSRKRSSQTFASPSGYQKFADDLKLGSVASHQLHSRQRSTTSIPSSRSAAAISSSAQSSAETSVNVTDTDAARKKAKTSSSELISNTTVNGVSRIPGVVSLGSRTEETEKTSGGVDKVIKEESIESQIPSLRSVKDAQRYLPLYTVQLSSESTESVTAAGVTSRTTLTTSSQLQQHFCVVDRQVQLLLGLAPGVLFERYPHLHRRVVTNREKARLWSPLSSMVSDRCAAAVKLNFEVLPAECQFSSLTNATTAMSRLKEHEKQKFLGCELYFIRLEEVVEVIKRDYAQLNESMMTIMLDIGYEEEEETAAMEVEADKQKNDVGSTAPDDASLETKIKKEEREERLKEVKEEDMDSTRRVAGSPSATATPTEATVATSTPFSTAVSGYVHKMRRVPAKMATKAMFKELQQQYRSA</sequence>
<dbReference type="InterPro" id="IPR036770">
    <property type="entry name" value="Ankyrin_rpt-contain_sf"/>
</dbReference>
<feature type="compositionally biased region" description="Low complexity" evidence="4">
    <location>
        <begin position="1122"/>
        <end position="1137"/>
    </location>
</feature>
<dbReference type="PANTHER" id="PTHR24171">
    <property type="entry name" value="ANKYRIN REPEAT DOMAIN-CONTAINING PROTEIN 39-RELATED"/>
    <property type="match status" value="1"/>
</dbReference>
<feature type="repeat" description="ANK" evidence="3">
    <location>
        <begin position="403"/>
        <end position="435"/>
    </location>
</feature>
<dbReference type="InterPro" id="IPR056015">
    <property type="entry name" value="DUF7593"/>
</dbReference>
<dbReference type="Gene3D" id="1.25.40.20">
    <property type="entry name" value="Ankyrin repeat-containing domain"/>
    <property type="match status" value="3"/>
</dbReference>
<accession>A0A9P6UY59</accession>
<dbReference type="SUPFAM" id="SSF48403">
    <property type="entry name" value="Ankyrin repeat"/>
    <property type="match status" value="2"/>
</dbReference>
<dbReference type="OrthoDB" id="366390at2759"/>
<evidence type="ECO:0000256" key="4">
    <source>
        <dbReference type="SAM" id="MobiDB-lite"/>
    </source>
</evidence>
<dbReference type="PRINTS" id="PR01415">
    <property type="entry name" value="ANKYRIN"/>
</dbReference>
<feature type="region of interest" description="Disordered" evidence="4">
    <location>
        <begin position="679"/>
        <end position="782"/>
    </location>
</feature>
<feature type="repeat" description="ANK" evidence="3">
    <location>
        <begin position="854"/>
        <end position="886"/>
    </location>
</feature>
<evidence type="ECO:0000259" key="5">
    <source>
        <dbReference type="Pfam" id="PF24513"/>
    </source>
</evidence>
<feature type="domain" description="DUF7593" evidence="5">
    <location>
        <begin position="1321"/>
        <end position="1479"/>
    </location>
</feature>
<dbReference type="InterPro" id="IPR002110">
    <property type="entry name" value="Ankyrin_rpt"/>
</dbReference>
<feature type="region of interest" description="Disordered" evidence="4">
    <location>
        <begin position="1537"/>
        <end position="1571"/>
    </location>
</feature>
<feature type="region of interest" description="Disordered" evidence="4">
    <location>
        <begin position="619"/>
        <end position="666"/>
    </location>
</feature>
<feature type="region of interest" description="Disordered" evidence="4">
    <location>
        <begin position="1115"/>
        <end position="1210"/>
    </location>
</feature>
<organism evidence="6 7">
    <name type="scientific">Dissophora globulifera</name>
    <dbReference type="NCBI Taxonomy" id="979702"/>
    <lineage>
        <taxon>Eukaryota</taxon>
        <taxon>Fungi</taxon>
        <taxon>Fungi incertae sedis</taxon>
        <taxon>Mucoromycota</taxon>
        <taxon>Mortierellomycotina</taxon>
        <taxon>Mortierellomycetes</taxon>
        <taxon>Mortierellales</taxon>
        <taxon>Mortierellaceae</taxon>
        <taxon>Dissophora</taxon>
    </lineage>
</organism>
<feature type="region of interest" description="Disordered" evidence="4">
    <location>
        <begin position="1226"/>
        <end position="1278"/>
    </location>
</feature>
<dbReference type="Proteomes" id="UP000738325">
    <property type="component" value="Unassembled WGS sequence"/>
</dbReference>
<feature type="region of interest" description="Disordered" evidence="4">
    <location>
        <begin position="310"/>
        <end position="336"/>
    </location>
</feature>
<feature type="compositionally biased region" description="Low complexity" evidence="4">
    <location>
        <begin position="128"/>
        <end position="147"/>
    </location>
</feature>
<feature type="compositionally biased region" description="Basic and acidic residues" evidence="4">
    <location>
        <begin position="74"/>
        <end position="90"/>
    </location>
</feature>
<keyword evidence="7" id="KW-1185">Reference proteome</keyword>
<feature type="repeat" description="ANK" evidence="3">
    <location>
        <begin position="788"/>
        <end position="820"/>
    </location>
</feature>
<name>A0A9P6UY59_9FUNG</name>
<evidence type="ECO:0000256" key="2">
    <source>
        <dbReference type="ARBA" id="ARBA00023043"/>
    </source>
</evidence>
<dbReference type="Pfam" id="PF24513">
    <property type="entry name" value="DUF7593"/>
    <property type="match status" value="1"/>
</dbReference>
<evidence type="ECO:0000256" key="1">
    <source>
        <dbReference type="ARBA" id="ARBA00022737"/>
    </source>
</evidence>
<feature type="compositionally biased region" description="Polar residues" evidence="4">
    <location>
        <begin position="973"/>
        <end position="986"/>
    </location>
</feature>
<feature type="compositionally biased region" description="Basic and acidic residues" evidence="4">
    <location>
        <begin position="647"/>
        <end position="666"/>
    </location>
</feature>
<feature type="compositionally biased region" description="Acidic residues" evidence="4">
    <location>
        <begin position="748"/>
        <end position="757"/>
    </location>
</feature>
<dbReference type="SMART" id="SM00248">
    <property type="entry name" value="ANK"/>
    <property type="match status" value="9"/>
</dbReference>
<gene>
    <name evidence="6" type="ORF">BGZ99_000733</name>
</gene>
<dbReference type="PROSITE" id="PS50088">
    <property type="entry name" value="ANK_REPEAT"/>
    <property type="match status" value="9"/>
</dbReference>
<feature type="compositionally biased region" description="Low complexity" evidence="4">
    <location>
        <begin position="1233"/>
        <end position="1258"/>
    </location>
</feature>
<feature type="region of interest" description="Disordered" evidence="4">
    <location>
        <begin position="1"/>
        <end position="38"/>
    </location>
</feature>
<feature type="repeat" description="ANK" evidence="3">
    <location>
        <begin position="821"/>
        <end position="853"/>
    </location>
</feature>
<reference evidence="6" key="1">
    <citation type="journal article" date="2020" name="Fungal Divers.">
        <title>Resolving the Mortierellaceae phylogeny through synthesis of multi-gene phylogenetics and phylogenomics.</title>
        <authorList>
            <person name="Vandepol N."/>
            <person name="Liber J."/>
            <person name="Desiro A."/>
            <person name="Na H."/>
            <person name="Kennedy M."/>
            <person name="Barry K."/>
            <person name="Grigoriev I.V."/>
            <person name="Miller A.N."/>
            <person name="O'Donnell K."/>
            <person name="Stajich J.E."/>
            <person name="Bonito G."/>
        </authorList>
    </citation>
    <scope>NUCLEOTIDE SEQUENCE</scope>
    <source>
        <strain evidence="6">REB-010B</strain>
    </source>
</reference>
<dbReference type="GO" id="GO:0004842">
    <property type="term" value="F:ubiquitin-protein transferase activity"/>
    <property type="evidence" value="ECO:0007669"/>
    <property type="project" value="TreeGrafter"/>
</dbReference>
<dbReference type="EMBL" id="JAAAIP010000115">
    <property type="protein sequence ID" value="KAG0325367.1"/>
    <property type="molecule type" value="Genomic_DNA"/>
</dbReference>
<dbReference type="PROSITE" id="PS50297">
    <property type="entry name" value="ANK_REP_REGION"/>
    <property type="match status" value="7"/>
</dbReference>
<feature type="compositionally biased region" description="Low complexity" evidence="4">
    <location>
        <begin position="16"/>
        <end position="31"/>
    </location>
</feature>
<feature type="compositionally biased region" description="Low complexity" evidence="4">
    <location>
        <begin position="278"/>
        <end position="289"/>
    </location>
</feature>
<feature type="repeat" description="ANK" evidence="3">
    <location>
        <begin position="370"/>
        <end position="402"/>
    </location>
</feature>
<feature type="compositionally biased region" description="Basic residues" evidence="4">
    <location>
        <begin position="226"/>
        <end position="240"/>
    </location>
</feature>
<feature type="compositionally biased region" description="Basic and acidic residues" evidence="4">
    <location>
        <begin position="944"/>
        <end position="968"/>
    </location>
</feature>
<comment type="caution">
    <text evidence="6">The sequence shown here is derived from an EMBL/GenBank/DDBJ whole genome shotgun (WGS) entry which is preliminary data.</text>
</comment>
<feature type="region of interest" description="Disordered" evidence="4">
    <location>
        <begin position="64"/>
        <end position="290"/>
    </location>
</feature>
<feature type="repeat" description="ANK" evidence="3">
    <location>
        <begin position="337"/>
        <end position="369"/>
    </location>
</feature>
<feature type="compositionally biased region" description="Basic residues" evidence="4">
    <location>
        <begin position="256"/>
        <end position="272"/>
    </location>
</feature>
<feature type="compositionally biased region" description="Polar residues" evidence="4">
    <location>
        <begin position="1"/>
        <end position="11"/>
    </location>
</feature>
<feature type="compositionally biased region" description="Acidic residues" evidence="4">
    <location>
        <begin position="187"/>
        <end position="213"/>
    </location>
</feature>
<feature type="compositionally biased region" description="Low complexity" evidence="4">
    <location>
        <begin position="155"/>
        <end position="178"/>
    </location>
</feature>
<evidence type="ECO:0000313" key="7">
    <source>
        <dbReference type="Proteomes" id="UP000738325"/>
    </source>
</evidence>
<dbReference type="Pfam" id="PF12796">
    <property type="entry name" value="Ank_2"/>
    <property type="match status" value="3"/>
</dbReference>